<dbReference type="AlphaFoldDB" id="A0A809RHE2"/>
<proteinExistence type="predicted"/>
<accession>A0A809RHE2</accession>
<feature type="domain" description="Cyclic-phosphate processing Receiver" evidence="1">
    <location>
        <begin position="9"/>
        <end position="93"/>
    </location>
</feature>
<name>A0A809RHE2_9PROT</name>
<dbReference type="InterPro" id="IPR046909">
    <property type="entry name" value="cREC_REC"/>
</dbReference>
<organism evidence="2 3">
    <name type="scientific">Sulfuriferula nivalis</name>
    <dbReference type="NCBI Taxonomy" id="2675298"/>
    <lineage>
        <taxon>Bacteria</taxon>
        <taxon>Pseudomonadati</taxon>
        <taxon>Pseudomonadota</taxon>
        <taxon>Betaproteobacteria</taxon>
        <taxon>Nitrosomonadales</taxon>
        <taxon>Sulfuricellaceae</taxon>
        <taxon>Sulfuriferula</taxon>
    </lineage>
</organism>
<protein>
    <recommendedName>
        <fullName evidence="1">Cyclic-phosphate processing Receiver domain-containing protein</fullName>
    </recommendedName>
</protein>
<dbReference type="EMBL" id="AP021881">
    <property type="protein sequence ID" value="BBP01046.1"/>
    <property type="molecule type" value="Genomic_DNA"/>
</dbReference>
<dbReference type="RefSeq" id="WP_162084873.1">
    <property type="nucleotide sequence ID" value="NZ_AP021881.1"/>
</dbReference>
<gene>
    <name evidence="2" type="ORF">SFSGTM_17540</name>
</gene>
<evidence type="ECO:0000313" key="3">
    <source>
        <dbReference type="Proteomes" id="UP000463939"/>
    </source>
</evidence>
<evidence type="ECO:0000313" key="2">
    <source>
        <dbReference type="EMBL" id="BBP01046.1"/>
    </source>
</evidence>
<dbReference type="Proteomes" id="UP000463939">
    <property type="component" value="Chromosome"/>
</dbReference>
<dbReference type="Pfam" id="PF20274">
    <property type="entry name" value="cREC_REC"/>
    <property type="match status" value="1"/>
</dbReference>
<reference evidence="3" key="1">
    <citation type="submission" date="2019-11" db="EMBL/GenBank/DDBJ databases">
        <title>Isolation and characterization of a novel species in the genus Sulfuriferula.</title>
        <authorList>
            <person name="Mochizuki J."/>
            <person name="Kojima H."/>
            <person name="Fukui M."/>
        </authorList>
    </citation>
    <scope>NUCLEOTIDE SEQUENCE [LARGE SCALE GENOMIC DNA]</scope>
    <source>
        <strain evidence="3">SGTM</strain>
    </source>
</reference>
<evidence type="ECO:0000259" key="1">
    <source>
        <dbReference type="Pfam" id="PF20274"/>
    </source>
</evidence>
<dbReference type="KEGG" id="sniv:SFSGTM_17540"/>
<keyword evidence="3" id="KW-1185">Reference proteome</keyword>
<sequence>MDENSEIFLYLDDLRESPTDAVCCRTAVEALCLLVTGKVTRISFDHDLGTELTGYDVAKRIEEWVMDGTIPMPCWAVHSANPVGRRNIEAAMRSAERFGK</sequence>